<dbReference type="Gene3D" id="3.75.10.10">
    <property type="entry name" value="L-arginine/glycine Amidinotransferase, Chain A"/>
    <property type="match status" value="1"/>
</dbReference>
<reference evidence="2" key="1">
    <citation type="submission" date="2016-11" db="UniProtKB">
        <authorList>
            <consortium name="WormBaseParasite"/>
        </authorList>
    </citation>
    <scope>IDENTIFICATION</scope>
</reference>
<organism evidence="1 2">
    <name type="scientific">Meloidogyne hapla</name>
    <name type="common">Root-knot nematode worm</name>
    <dbReference type="NCBI Taxonomy" id="6305"/>
    <lineage>
        <taxon>Eukaryota</taxon>
        <taxon>Metazoa</taxon>
        <taxon>Ecdysozoa</taxon>
        <taxon>Nematoda</taxon>
        <taxon>Chromadorea</taxon>
        <taxon>Rhabditida</taxon>
        <taxon>Tylenchina</taxon>
        <taxon>Tylenchomorpha</taxon>
        <taxon>Tylenchoidea</taxon>
        <taxon>Meloidogynidae</taxon>
        <taxon>Meloidogyninae</taxon>
        <taxon>Meloidogyne</taxon>
    </lineage>
</organism>
<dbReference type="WBParaSite" id="MhA1_Contig0.frz3.gene43">
    <property type="protein sequence ID" value="MhA1_Contig0.frz3.gene43"/>
    <property type="gene ID" value="MhA1_Contig0.frz3.gene43"/>
</dbReference>
<dbReference type="OMA" id="QRTRIMM"/>
<sequence length="125" mass="14483">MHFTKSVLQRTRIMMCRPTFYQILNHSFNKSRFYHIDTCLCPITEEIAIYYPYAFDPVARHNMSNELELLPVSEEEAIRFACNSIVIGKSVIIPIGAEQTAKALQKLGFDPKFVCFCEVCKKRNI</sequence>
<evidence type="ECO:0000313" key="1">
    <source>
        <dbReference type="Proteomes" id="UP000095281"/>
    </source>
</evidence>
<proteinExistence type="predicted"/>
<accession>A0A1I8AXP6</accession>
<dbReference type="Proteomes" id="UP000095281">
    <property type="component" value="Unplaced"/>
</dbReference>
<keyword evidence="1" id="KW-1185">Reference proteome</keyword>
<dbReference type="SUPFAM" id="SSF55909">
    <property type="entry name" value="Pentein"/>
    <property type="match status" value="1"/>
</dbReference>
<evidence type="ECO:0000313" key="2">
    <source>
        <dbReference type="WBParaSite" id="MhA1_Contig0.frz3.gene43"/>
    </source>
</evidence>
<name>A0A1I8AXP6_MELHA</name>
<protein>
    <submittedName>
        <fullName evidence="2">CoA_binding domain-containing protein</fullName>
    </submittedName>
</protein>
<dbReference type="AlphaFoldDB" id="A0A1I8AXP6"/>